<reference evidence="4 5" key="1">
    <citation type="journal article" date="2024" name="J Genomics">
        <title>Draft genome sequencing and assembly of Favolaschia claudopus CIRM-BRFM 2984 isolated from oak limbs.</title>
        <authorList>
            <person name="Navarro D."/>
            <person name="Drula E."/>
            <person name="Chaduli D."/>
            <person name="Cazenave R."/>
            <person name="Ahrendt S."/>
            <person name="Wang J."/>
            <person name="Lipzen A."/>
            <person name="Daum C."/>
            <person name="Barry K."/>
            <person name="Grigoriev I.V."/>
            <person name="Favel A."/>
            <person name="Rosso M.N."/>
            <person name="Martin F."/>
        </authorList>
    </citation>
    <scope>NUCLEOTIDE SEQUENCE [LARGE SCALE GENOMIC DNA]</scope>
    <source>
        <strain evidence="4 5">CIRM-BRFM 2984</strain>
    </source>
</reference>
<feature type="region of interest" description="Disordered" evidence="3">
    <location>
        <begin position="91"/>
        <end position="113"/>
    </location>
</feature>
<proteinExistence type="predicted"/>
<feature type="compositionally biased region" description="Low complexity" evidence="3">
    <location>
        <begin position="516"/>
        <end position="527"/>
    </location>
</feature>
<feature type="compositionally biased region" description="Pro residues" evidence="3">
    <location>
        <begin position="389"/>
        <end position="435"/>
    </location>
</feature>
<dbReference type="Proteomes" id="UP001362999">
    <property type="component" value="Unassembled WGS sequence"/>
</dbReference>
<feature type="compositionally biased region" description="Basic and acidic residues" evidence="3">
    <location>
        <begin position="495"/>
        <end position="515"/>
    </location>
</feature>
<evidence type="ECO:0000313" key="5">
    <source>
        <dbReference type="Proteomes" id="UP001362999"/>
    </source>
</evidence>
<evidence type="ECO:0000256" key="2">
    <source>
        <dbReference type="ARBA" id="ARBA00023242"/>
    </source>
</evidence>
<comment type="subcellular location">
    <subcellularLocation>
        <location evidence="1">Nucleus</location>
    </subcellularLocation>
</comment>
<evidence type="ECO:0000313" key="4">
    <source>
        <dbReference type="EMBL" id="KAK6992752.1"/>
    </source>
</evidence>
<evidence type="ECO:0000256" key="1">
    <source>
        <dbReference type="ARBA" id="ARBA00004123"/>
    </source>
</evidence>
<feature type="compositionally biased region" description="Low complexity" evidence="3">
    <location>
        <begin position="456"/>
        <end position="470"/>
    </location>
</feature>
<accession>A0AAV9ZVY5</accession>
<dbReference type="GO" id="GO:0005634">
    <property type="term" value="C:nucleus"/>
    <property type="evidence" value="ECO:0007669"/>
    <property type="project" value="UniProtKB-SubCell"/>
</dbReference>
<dbReference type="AlphaFoldDB" id="A0AAV9ZVY5"/>
<name>A0AAV9ZVY5_9AGAR</name>
<protein>
    <submittedName>
        <fullName evidence="4">Uncharacterized protein</fullName>
    </submittedName>
</protein>
<dbReference type="EMBL" id="JAWWNJ010000107">
    <property type="protein sequence ID" value="KAK6992752.1"/>
    <property type="molecule type" value="Genomic_DNA"/>
</dbReference>
<feature type="region of interest" description="Disordered" evidence="3">
    <location>
        <begin position="381"/>
        <end position="541"/>
    </location>
</feature>
<keyword evidence="5" id="KW-1185">Reference proteome</keyword>
<keyword evidence="2" id="KW-0539">Nucleus</keyword>
<gene>
    <name evidence="4" type="ORF">R3P38DRAFT_141569</name>
</gene>
<sequence length="541" mass="58704">MTTPTEQTPLESFKTLLPEHKEHLGKRIDAFHAFEREVDSDDGKKKGKKKTWVEKQIMPGFRLEFPDLETRYNWASVGEVVKRHMYNQGLAKTPGNNPAPVKHASSSKPATKTAKDMYAVSNRNELAASAKAEFLAAKGSGSTDGNLVYWKAQRDEGWDTLSEEEKRQFQEKADEANKKIKEGPPQEHINENQANYSNIVGDLLGQTFGRGWGGMGDVGYFVMGVTDGGDSGTYRFFALSTHNGTDMKMTDFAPRIKDLMPQLKSKMEQWVHDEFTENDPKVEWVESGTTRTLHLPALPANAPTVQLKRILIKFGYELNDSFGVARSETGNDKDLCIRLVNASQDGEPSPPVEEFRPFSLNGKHSRSLYDRLLAAQSSDIPLHSFVGPPSAPPPPPPPPAPPRSPPPPPPPRRSPSPPPPRSPRQPPPRSPPRPPNAEAGSSGAGGGGGGARPPVSTASSKLSSIASSPAPEAPPKRGRGRPRGTATTAKRGRSKDKTAEEAPPKKKQKTVEDPPTRTTRSTAAARGGTRGGARGKAGPKK</sequence>
<dbReference type="PROSITE" id="PS00354">
    <property type="entry name" value="HMGI_Y"/>
    <property type="match status" value="1"/>
</dbReference>
<comment type="caution">
    <text evidence="4">The sequence shown here is derived from an EMBL/GenBank/DDBJ whole genome shotgun (WGS) entry which is preliminary data.</text>
</comment>
<dbReference type="InterPro" id="IPR000637">
    <property type="entry name" value="HMGI/Y_DNA-bd_CS"/>
</dbReference>
<organism evidence="4 5">
    <name type="scientific">Favolaschia claudopus</name>
    <dbReference type="NCBI Taxonomy" id="2862362"/>
    <lineage>
        <taxon>Eukaryota</taxon>
        <taxon>Fungi</taxon>
        <taxon>Dikarya</taxon>
        <taxon>Basidiomycota</taxon>
        <taxon>Agaricomycotina</taxon>
        <taxon>Agaricomycetes</taxon>
        <taxon>Agaricomycetidae</taxon>
        <taxon>Agaricales</taxon>
        <taxon>Marasmiineae</taxon>
        <taxon>Mycenaceae</taxon>
        <taxon>Favolaschia</taxon>
    </lineage>
</organism>
<feature type="compositionally biased region" description="Gly residues" evidence="3">
    <location>
        <begin position="442"/>
        <end position="451"/>
    </location>
</feature>
<evidence type="ECO:0000256" key="3">
    <source>
        <dbReference type="SAM" id="MobiDB-lite"/>
    </source>
</evidence>
<dbReference type="GO" id="GO:0006355">
    <property type="term" value="P:regulation of DNA-templated transcription"/>
    <property type="evidence" value="ECO:0007669"/>
    <property type="project" value="InterPro"/>
</dbReference>